<evidence type="ECO:0000256" key="11">
    <source>
        <dbReference type="SAM" id="Phobius"/>
    </source>
</evidence>
<feature type="transmembrane region" description="Helical" evidence="11">
    <location>
        <begin position="195"/>
        <end position="219"/>
    </location>
</feature>
<dbReference type="InterPro" id="IPR005467">
    <property type="entry name" value="His_kinase_dom"/>
</dbReference>
<dbReference type="Gene3D" id="3.30.565.10">
    <property type="entry name" value="Histidine kinase-like ATPase, C-terminal domain"/>
    <property type="match status" value="1"/>
</dbReference>
<dbReference type="Gene3D" id="1.10.287.130">
    <property type="match status" value="1"/>
</dbReference>
<dbReference type="SMART" id="SM00388">
    <property type="entry name" value="HisKA"/>
    <property type="match status" value="1"/>
</dbReference>
<dbReference type="InterPro" id="IPR036097">
    <property type="entry name" value="HisK_dim/P_sf"/>
</dbReference>
<evidence type="ECO:0000256" key="2">
    <source>
        <dbReference type="ARBA" id="ARBA00004370"/>
    </source>
</evidence>
<dbReference type="SUPFAM" id="SSF47384">
    <property type="entry name" value="Homodimeric domain of signal transducing histidine kinase"/>
    <property type="match status" value="1"/>
</dbReference>
<dbReference type="SMART" id="SM00304">
    <property type="entry name" value="HAMP"/>
    <property type="match status" value="1"/>
</dbReference>
<dbReference type="Pfam" id="PF00512">
    <property type="entry name" value="HisKA"/>
    <property type="match status" value="1"/>
</dbReference>
<dbReference type="InterPro" id="IPR003661">
    <property type="entry name" value="HisK_dim/P_dom"/>
</dbReference>
<keyword evidence="11" id="KW-0472">Membrane</keyword>
<evidence type="ECO:0000256" key="1">
    <source>
        <dbReference type="ARBA" id="ARBA00000085"/>
    </source>
</evidence>
<reference evidence="14 15" key="1">
    <citation type="submission" date="2018-09" db="EMBL/GenBank/DDBJ databases">
        <title>Paracoccus onubensis nov. sp. a moderate halophilic bacterium isolated from Gruta de las Maravillas (Aracena, Spain).</title>
        <authorList>
            <person name="Jurado V."/>
            <person name="Gutierrez-Patricio S."/>
            <person name="Gonzalez-Pimentel J.L."/>
            <person name="Laiz L."/>
            <person name="Saiz-Jimenez C."/>
        </authorList>
    </citation>
    <scope>NUCLEOTIDE SEQUENCE [LARGE SCALE GENOMIC DNA]</scope>
    <source>
        <strain evidence="14 15">DSM 19484</strain>
    </source>
</reference>
<comment type="caution">
    <text evidence="14">The sequence shown here is derived from an EMBL/GenBank/DDBJ whole genome shotgun (WGS) entry which is preliminary data.</text>
</comment>
<feature type="transmembrane region" description="Helical" evidence="11">
    <location>
        <begin position="12"/>
        <end position="34"/>
    </location>
</feature>
<dbReference type="PANTHER" id="PTHR42878:SF7">
    <property type="entry name" value="SENSOR HISTIDINE KINASE GLRK"/>
    <property type="match status" value="1"/>
</dbReference>
<feature type="coiled-coil region" evidence="10">
    <location>
        <begin position="261"/>
        <end position="288"/>
    </location>
</feature>
<dbReference type="InterPro" id="IPR050351">
    <property type="entry name" value="BphY/WalK/GraS-like"/>
</dbReference>
<dbReference type="EMBL" id="QZEV01000063">
    <property type="protein sequence ID" value="RJL01852.1"/>
    <property type="molecule type" value="Genomic_DNA"/>
</dbReference>
<dbReference type="RefSeq" id="WP_119886779.1">
    <property type="nucleotide sequence ID" value="NZ_CP067170.1"/>
</dbReference>
<evidence type="ECO:0000256" key="4">
    <source>
        <dbReference type="ARBA" id="ARBA00022553"/>
    </source>
</evidence>
<comment type="catalytic activity">
    <reaction evidence="1">
        <text>ATP + protein L-histidine = ADP + protein N-phospho-L-histidine.</text>
        <dbReference type="EC" id="2.7.13.3"/>
    </reaction>
</comment>
<organism evidence="14 15">
    <name type="scientific">Paracoccus aestuarii</name>
    <dbReference type="NCBI Taxonomy" id="453842"/>
    <lineage>
        <taxon>Bacteria</taxon>
        <taxon>Pseudomonadati</taxon>
        <taxon>Pseudomonadota</taxon>
        <taxon>Alphaproteobacteria</taxon>
        <taxon>Rhodobacterales</taxon>
        <taxon>Paracoccaceae</taxon>
        <taxon>Paracoccus</taxon>
    </lineage>
</organism>
<comment type="subcellular location">
    <subcellularLocation>
        <location evidence="2">Membrane</location>
    </subcellularLocation>
</comment>
<dbReference type="GO" id="GO:0007234">
    <property type="term" value="P:osmosensory signaling via phosphorelay pathway"/>
    <property type="evidence" value="ECO:0007669"/>
    <property type="project" value="TreeGrafter"/>
</dbReference>
<keyword evidence="4" id="KW-0597">Phosphoprotein</keyword>
<dbReference type="InterPro" id="IPR004358">
    <property type="entry name" value="Sig_transdc_His_kin-like_C"/>
</dbReference>
<evidence type="ECO:0000313" key="14">
    <source>
        <dbReference type="EMBL" id="RJL01852.1"/>
    </source>
</evidence>
<dbReference type="InterPro" id="IPR003660">
    <property type="entry name" value="HAMP_dom"/>
</dbReference>
<name>A0A418ZTU9_9RHOB</name>
<dbReference type="GO" id="GO:0000155">
    <property type="term" value="F:phosphorelay sensor kinase activity"/>
    <property type="evidence" value="ECO:0007669"/>
    <property type="project" value="InterPro"/>
</dbReference>
<dbReference type="InterPro" id="IPR036890">
    <property type="entry name" value="HATPase_C_sf"/>
</dbReference>
<dbReference type="GO" id="GO:0000156">
    <property type="term" value="F:phosphorelay response regulator activity"/>
    <property type="evidence" value="ECO:0007669"/>
    <property type="project" value="TreeGrafter"/>
</dbReference>
<dbReference type="InterPro" id="IPR003594">
    <property type="entry name" value="HATPase_dom"/>
</dbReference>
<feature type="domain" description="Histidine kinase" evidence="12">
    <location>
        <begin position="315"/>
        <end position="533"/>
    </location>
</feature>
<evidence type="ECO:0000259" key="12">
    <source>
        <dbReference type="PROSITE" id="PS50109"/>
    </source>
</evidence>
<evidence type="ECO:0000313" key="15">
    <source>
        <dbReference type="Proteomes" id="UP000285530"/>
    </source>
</evidence>
<keyword evidence="5" id="KW-0808">Transferase</keyword>
<keyword evidence="11" id="KW-0812">Transmembrane</keyword>
<dbReference type="OrthoDB" id="9809766at2"/>
<evidence type="ECO:0000256" key="5">
    <source>
        <dbReference type="ARBA" id="ARBA00022679"/>
    </source>
</evidence>
<dbReference type="PANTHER" id="PTHR42878">
    <property type="entry name" value="TWO-COMPONENT HISTIDINE KINASE"/>
    <property type="match status" value="1"/>
</dbReference>
<keyword evidence="11" id="KW-1133">Transmembrane helix</keyword>
<dbReference type="CDD" id="cd00082">
    <property type="entry name" value="HisKA"/>
    <property type="match status" value="1"/>
</dbReference>
<accession>A0A418ZTU9</accession>
<feature type="domain" description="HAMP" evidence="13">
    <location>
        <begin position="217"/>
        <end position="269"/>
    </location>
</feature>
<evidence type="ECO:0000256" key="9">
    <source>
        <dbReference type="ARBA" id="ARBA00023012"/>
    </source>
</evidence>
<dbReference type="SUPFAM" id="SSF55874">
    <property type="entry name" value="ATPase domain of HSP90 chaperone/DNA topoisomerase II/histidine kinase"/>
    <property type="match status" value="1"/>
</dbReference>
<keyword evidence="8" id="KW-0067">ATP-binding</keyword>
<dbReference type="AlphaFoldDB" id="A0A418ZTU9"/>
<dbReference type="SMART" id="SM00387">
    <property type="entry name" value="HATPase_c"/>
    <property type="match status" value="1"/>
</dbReference>
<evidence type="ECO:0000256" key="10">
    <source>
        <dbReference type="SAM" id="Coils"/>
    </source>
</evidence>
<keyword evidence="6" id="KW-0547">Nucleotide-binding</keyword>
<keyword evidence="9" id="KW-0902">Two-component regulatory system</keyword>
<keyword evidence="10" id="KW-0175">Coiled coil</keyword>
<evidence type="ECO:0000256" key="8">
    <source>
        <dbReference type="ARBA" id="ARBA00022840"/>
    </source>
</evidence>
<evidence type="ECO:0000256" key="7">
    <source>
        <dbReference type="ARBA" id="ARBA00022777"/>
    </source>
</evidence>
<dbReference type="Proteomes" id="UP000285530">
    <property type="component" value="Unassembled WGS sequence"/>
</dbReference>
<gene>
    <name evidence="14" type="ORF">D3P06_11975</name>
</gene>
<dbReference type="FunFam" id="1.10.287.130:FF:000001">
    <property type="entry name" value="Two-component sensor histidine kinase"/>
    <property type="match status" value="1"/>
</dbReference>
<dbReference type="GO" id="GO:0030295">
    <property type="term" value="F:protein kinase activator activity"/>
    <property type="evidence" value="ECO:0007669"/>
    <property type="project" value="TreeGrafter"/>
</dbReference>
<dbReference type="CDD" id="cd00075">
    <property type="entry name" value="HATPase"/>
    <property type="match status" value="1"/>
</dbReference>
<dbReference type="PROSITE" id="PS50109">
    <property type="entry name" value="HIS_KIN"/>
    <property type="match status" value="1"/>
</dbReference>
<proteinExistence type="predicted"/>
<dbReference type="PROSITE" id="PS50885">
    <property type="entry name" value="HAMP"/>
    <property type="match status" value="1"/>
</dbReference>
<dbReference type="GO" id="GO:0005524">
    <property type="term" value="F:ATP binding"/>
    <property type="evidence" value="ECO:0007669"/>
    <property type="project" value="UniProtKB-KW"/>
</dbReference>
<dbReference type="Pfam" id="PF00672">
    <property type="entry name" value="HAMP"/>
    <property type="match status" value="1"/>
</dbReference>
<dbReference type="PRINTS" id="PR00344">
    <property type="entry name" value="BCTRLSENSOR"/>
</dbReference>
<keyword evidence="15" id="KW-1185">Reference proteome</keyword>
<evidence type="ECO:0000256" key="6">
    <source>
        <dbReference type="ARBA" id="ARBA00022741"/>
    </source>
</evidence>
<dbReference type="SUPFAM" id="SSF158472">
    <property type="entry name" value="HAMP domain-like"/>
    <property type="match status" value="1"/>
</dbReference>
<dbReference type="Pfam" id="PF02518">
    <property type="entry name" value="HATPase_c"/>
    <property type="match status" value="1"/>
</dbReference>
<evidence type="ECO:0000256" key="3">
    <source>
        <dbReference type="ARBA" id="ARBA00012438"/>
    </source>
</evidence>
<keyword evidence="7" id="KW-0418">Kinase</keyword>
<evidence type="ECO:0000259" key="13">
    <source>
        <dbReference type="PROSITE" id="PS50885"/>
    </source>
</evidence>
<dbReference type="EC" id="2.7.13.3" evidence="3"/>
<dbReference type="CDD" id="cd06225">
    <property type="entry name" value="HAMP"/>
    <property type="match status" value="1"/>
</dbReference>
<dbReference type="Gene3D" id="6.10.340.10">
    <property type="match status" value="1"/>
</dbReference>
<sequence length="544" mass="58920">MPAMLIRTKLFASHGATVAAMTLIAIGIIAILRVGEANQRELRSSYERIRAINLVAAWSNDYAEQIAELFILGTDPTEIEEARRNLTAALDHKEGLIRADPLPPGPGPEADRAAELARIEAIRHVIGQSEGTRLQVAALLDQGLRDEAAALYRDQLEHRLDAVLGALIGAATARERDDVVATIASSERLADRLRLLAFAMVAAASALALISASMLHLAISRPIRALDAGAEAVGRGDLGHVVDIRRRDELGRLAQRFNTMTAQIREQRDHLMRTNDRLEQQVARRTRELRARGALEQAVARLETLDSNRARFFADISHELRTPLTVLRGHAEVALRAPGQSPEGLRAALARVVAKADQMGRLVEELLFLARSEAGTITVDRRPVDLQEVMADVLLDSQGLSRRAGVTISPRQAAGPVIVTGDAGRLRQAIMIPLDNAIRLAPADSAVRLELTAEEGRAVVTIADQGPGFTPEEAERAFVRFFRGDQGRGRSGRGLGLGLSIARWIVDRHDGTIAIDSQPGQGAVVRIDLPLAQTLPDTTPETAT</sequence>
<dbReference type="GO" id="GO:0016020">
    <property type="term" value="C:membrane"/>
    <property type="evidence" value="ECO:0007669"/>
    <property type="project" value="UniProtKB-SubCell"/>
</dbReference>
<protein>
    <recommendedName>
        <fullName evidence="3">histidine kinase</fullName>
        <ecNumber evidence="3">2.7.13.3</ecNumber>
    </recommendedName>
</protein>